<dbReference type="InterPro" id="IPR039793">
    <property type="entry name" value="UROS/Hem4"/>
</dbReference>
<sequence length="283" mass="30746">MTTSPSTSSAIVFKEYSDIYNSAIERARFRPIFVPVLNSIHGDIDELARVMSDGAGAYDGVVVTSQRAVEAWKSAAEVAQNAPSAPCGSTHSYHTQHSPQLEWSDLPFYSVGPSTSHALRSLGKCTCPHLTPKYIMGGEESGNGVKLADYILSNHKDGNDKKHNRILYLVGDKTASELSNILQDNGVLVDRLQVYATKRLSVEQLQFNIHKANAGDAKWIIIFSPSGADVIIPAIKEMELNVKVACIGPTTSKYVQEIMQVCVDAVPAKPDAQLLAEAMSRVD</sequence>
<gene>
    <name evidence="2" type="ORF">J056_002332</name>
</gene>
<organism evidence="2 3">
    <name type="scientific">Wallemia ichthyophaga (strain EXF-994 / CBS 113033)</name>
    <dbReference type="NCBI Taxonomy" id="1299270"/>
    <lineage>
        <taxon>Eukaryota</taxon>
        <taxon>Fungi</taxon>
        <taxon>Dikarya</taxon>
        <taxon>Basidiomycota</taxon>
        <taxon>Wallemiomycotina</taxon>
        <taxon>Wallemiomycetes</taxon>
        <taxon>Wallemiales</taxon>
        <taxon>Wallemiaceae</taxon>
        <taxon>Wallemia</taxon>
    </lineage>
</organism>
<dbReference type="AlphaFoldDB" id="R9AAP8"/>
<dbReference type="OMA" id="IHGADTG"/>
<dbReference type="eggNOG" id="KOG4132">
    <property type="taxonomic scope" value="Eukaryota"/>
</dbReference>
<dbReference type="Proteomes" id="UP000014064">
    <property type="component" value="Unassembled WGS sequence"/>
</dbReference>
<dbReference type="CDD" id="cd06578">
    <property type="entry name" value="HemD"/>
    <property type="match status" value="1"/>
</dbReference>
<dbReference type="EMBL" id="KE007243">
    <property type="protein sequence ID" value="EOQ99207.1"/>
    <property type="molecule type" value="Genomic_DNA"/>
</dbReference>
<dbReference type="RefSeq" id="XP_009269872.1">
    <property type="nucleotide sequence ID" value="XM_009271597.1"/>
</dbReference>
<dbReference type="InterPro" id="IPR036108">
    <property type="entry name" value="4pyrrol_syn_uPrphyn_synt_sf"/>
</dbReference>
<accession>R9AAP8</accession>
<reference evidence="3" key="1">
    <citation type="journal article" date="2013" name="BMC Genomics">
        <title>Genome and transcriptome sequencing of the halophilic fungus Wallemia ichthyophaga: haloadaptations present and absent.</title>
        <authorList>
            <person name="Zajc J."/>
            <person name="Liu Y."/>
            <person name="Dai W."/>
            <person name="Yang Z."/>
            <person name="Hu J."/>
            <person name="Gostincar C."/>
            <person name="Gunde-Cimerman N."/>
        </authorList>
    </citation>
    <scope>NUCLEOTIDE SEQUENCE [LARGE SCALE GENOMIC DNA]</scope>
    <source>
        <strain evidence="3">EXF-994 / CBS 113033</strain>
    </source>
</reference>
<keyword evidence="3" id="KW-1185">Reference proteome</keyword>
<dbReference type="PANTHER" id="PTHR12390:SF0">
    <property type="entry name" value="UROPORPHYRINOGEN-III SYNTHASE"/>
    <property type="match status" value="1"/>
</dbReference>
<dbReference type="STRING" id="1299270.R9AAP8"/>
<dbReference type="GO" id="GO:0006780">
    <property type="term" value="P:uroporphyrinogen III biosynthetic process"/>
    <property type="evidence" value="ECO:0007669"/>
    <property type="project" value="InterPro"/>
</dbReference>
<dbReference type="GeneID" id="20375284"/>
<dbReference type="GO" id="GO:0006782">
    <property type="term" value="P:protoporphyrinogen IX biosynthetic process"/>
    <property type="evidence" value="ECO:0007669"/>
    <property type="project" value="UniProtKB-UniPathway"/>
</dbReference>
<evidence type="ECO:0000313" key="2">
    <source>
        <dbReference type="EMBL" id="EOQ99207.1"/>
    </source>
</evidence>
<dbReference type="Gene3D" id="3.40.50.10090">
    <property type="match status" value="2"/>
</dbReference>
<dbReference type="Pfam" id="PF02602">
    <property type="entry name" value="HEM4"/>
    <property type="match status" value="1"/>
</dbReference>
<feature type="domain" description="Tetrapyrrole biosynthesis uroporphyrinogen III synthase" evidence="1">
    <location>
        <begin position="21"/>
        <end position="274"/>
    </location>
</feature>
<proteinExistence type="predicted"/>
<protein>
    <submittedName>
        <fullName evidence="2">Uroporphyrinogen-III synthase</fullName>
    </submittedName>
</protein>
<dbReference type="GO" id="GO:0004852">
    <property type="term" value="F:uroporphyrinogen-III synthase activity"/>
    <property type="evidence" value="ECO:0007669"/>
    <property type="project" value="InterPro"/>
</dbReference>
<dbReference type="PANTHER" id="PTHR12390">
    <property type="entry name" value="UROPORPHYRINOGEN III SYNTHASE"/>
    <property type="match status" value="1"/>
</dbReference>
<name>R9AAP8_WALI9</name>
<dbReference type="KEGG" id="wic:J056_002332"/>
<dbReference type="InterPro" id="IPR003754">
    <property type="entry name" value="4pyrrol_synth_uPrphyn_synth"/>
</dbReference>
<dbReference type="SUPFAM" id="SSF69618">
    <property type="entry name" value="HemD-like"/>
    <property type="match status" value="1"/>
</dbReference>
<evidence type="ECO:0000259" key="1">
    <source>
        <dbReference type="Pfam" id="PF02602"/>
    </source>
</evidence>
<dbReference type="GO" id="GO:0005829">
    <property type="term" value="C:cytosol"/>
    <property type="evidence" value="ECO:0007669"/>
    <property type="project" value="TreeGrafter"/>
</dbReference>
<dbReference type="OrthoDB" id="5595751at2759"/>
<evidence type="ECO:0000313" key="3">
    <source>
        <dbReference type="Proteomes" id="UP000014064"/>
    </source>
</evidence>
<dbReference type="HOGENOM" id="CLU_051874_0_1_1"/>
<dbReference type="UniPathway" id="UPA00251">
    <property type="reaction ID" value="UER00320"/>
</dbReference>